<feature type="compositionally biased region" description="Low complexity" evidence="1">
    <location>
        <begin position="311"/>
        <end position="335"/>
    </location>
</feature>
<proteinExistence type="predicted"/>
<keyword evidence="3" id="KW-0966">Cell projection</keyword>
<dbReference type="InterPro" id="IPR038610">
    <property type="entry name" value="FliK-like_C_sf"/>
</dbReference>
<sequence length="501" mass="51343">MASALTVTPAATGTARPFGASEPDTDALGGFAALLDGNEPAIGTSSSTTRSGGGMPTDLANLVKLALGFGEPGDGAEGEEPEAGDAVAAVIAAPVTQTDLADIETELTEFVDSLAALKLALDAGEPIDPELIEKIDGLLAKLGEALGLDLDAPSTDLSEADGTAGAGLFQQLAAALLPLGQGMAEQAATQQDAAAMEAARKLGVRLEALANALSGADADLPEALQNGAAASDDLRQAIERLLKGAASAEVVPEEPELAAPVLKLSEPVLAGKPATEPDKPTATPPTPAAEAKVQPPSERTDPAAERPVRTAEPAPQAPVAPAGEQAAPTAAAGTPDTSLRVDAPAQPRVIQAGYQTSQQQLNLPQLAFEIVRQVNDGNTRFQIRLDPPELGKIDVRLDIDRSGQVTARLTVEKAETLDLMQRDQRGLERALQQAGLDSQKTNLEFSLKQNPFAGQGNQGQDGQGQGRNGFGASATEAHEEPQPTVNLYRGSLTASGVNIIA</sequence>
<feature type="compositionally biased region" description="Basic and acidic residues" evidence="1">
    <location>
        <begin position="298"/>
        <end position="309"/>
    </location>
</feature>
<feature type="region of interest" description="Disordered" evidence="1">
    <location>
        <begin position="1"/>
        <end position="30"/>
    </location>
</feature>
<evidence type="ECO:0000313" key="3">
    <source>
        <dbReference type="EMBL" id="MFD2647225.1"/>
    </source>
</evidence>
<keyword evidence="4" id="KW-1185">Reference proteome</keyword>
<dbReference type="Pfam" id="PF02120">
    <property type="entry name" value="Flg_hook"/>
    <property type="match status" value="1"/>
</dbReference>
<dbReference type="InterPro" id="IPR021136">
    <property type="entry name" value="Flagellar_hook_control-like_C"/>
</dbReference>
<dbReference type="Gene3D" id="3.30.750.140">
    <property type="match status" value="1"/>
</dbReference>
<dbReference type="Proteomes" id="UP001597521">
    <property type="component" value="Unassembled WGS sequence"/>
</dbReference>
<keyword evidence="3" id="KW-0969">Cilium</keyword>
<keyword evidence="3" id="KW-0282">Flagellum</keyword>
<reference evidence="4" key="1">
    <citation type="journal article" date="2019" name="Int. J. Syst. Evol. Microbiol.">
        <title>The Global Catalogue of Microorganisms (GCM) 10K type strain sequencing project: providing services to taxonomists for standard genome sequencing and annotation.</title>
        <authorList>
            <consortium name="The Broad Institute Genomics Platform"/>
            <consortium name="The Broad Institute Genome Sequencing Center for Infectious Disease"/>
            <person name="Wu L."/>
            <person name="Ma J."/>
        </authorList>
    </citation>
    <scope>NUCLEOTIDE SEQUENCE [LARGE SCALE GENOMIC DNA]</scope>
    <source>
        <strain evidence="4">CCM 7427</strain>
    </source>
</reference>
<comment type="caution">
    <text evidence="3">The sequence shown here is derived from an EMBL/GenBank/DDBJ whole genome shotgun (WGS) entry which is preliminary data.</text>
</comment>
<feature type="region of interest" description="Disordered" evidence="1">
    <location>
        <begin position="270"/>
        <end position="340"/>
    </location>
</feature>
<evidence type="ECO:0000256" key="1">
    <source>
        <dbReference type="SAM" id="MobiDB-lite"/>
    </source>
</evidence>
<feature type="compositionally biased region" description="Gly residues" evidence="1">
    <location>
        <begin position="456"/>
        <end position="469"/>
    </location>
</feature>
<dbReference type="CDD" id="cd17470">
    <property type="entry name" value="T3SS_Flik_C"/>
    <property type="match status" value="1"/>
</dbReference>
<feature type="compositionally biased region" description="Polar residues" evidence="1">
    <location>
        <begin position="1"/>
        <end position="11"/>
    </location>
</feature>
<feature type="region of interest" description="Disordered" evidence="1">
    <location>
        <begin position="449"/>
        <end position="486"/>
    </location>
</feature>
<dbReference type="EMBL" id="JBHUNP010000001">
    <property type="protein sequence ID" value="MFD2647225.1"/>
    <property type="molecule type" value="Genomic_DNA"/>
</dbReference>
<evidence type="ECO:0000259" key="2">
    <source>
        <dbReference type="Pfam" id="PF02120"/>
    </source>
</evidence>
<gene>
    <name evidence="3" type="ORF">ACFSX5_05370</name>
</gene>
<dbReference type="RefSeq" id="WP_386832258.1">
    <property type="nucleotide sequence ID" value="NZ_JBHUNP010000001.1"/>
</dbReference>
<name>A0ABW5QHY1_9HYPH</name>
<protein>
    <submittedName>
        <fullName evidence="3">Flagellar hook-length control protein FliK</fullName>
    </submittedName>
</protein>
<feature type="domain" description="Flagellar hook-length control protein-like C-terminal" evidence="2">
    <location>
        <begin position="372"/>
        <end position="443"/>
    </location>
</feature>
<accession>A0ABW5QHY1</accession>
<evidence type="ECO:0000313" key="4">
    <source>
        <dbReference type="Proteomes" id="UP001597521"/>
    </source>
</evidence>
<organism evidence="3 4">
    <name type="scientific">Devosia albogilva</name>
    <dbReference type="NCBI Taxonomy" id="429726"/>
    <lineage>
        <taxon>Bacteria</taxon>
        <taxon>Pseudomonadati</taxon>
        <taxon>Pseudomonadota</taxon>
        <taxon>Alphaproteobacteria</taxon>
        <taxon>Hyphomicrobiales</taxon>
        <taxon>Devosiaceae</taxon>
        <taxon>Devosia</taxon>
    </lineage>
</organism>